<gene>
    <name evidence="1" type="ORF">M5X19_08485</name>
</gene>
<keyword evidence="2" id="KW-1185">Reference proteome</keyword>
<dbReference type="NCBIfam" id="NF047593">
    <property type="entry name" value="IS66_ISAeme5_TnpA"/>
    <property type="match status" value="1"/>
</dbReference>
<proteinExistence type="predicted"/>
<protein>
    <submittedName>
        <fullName evidence="1">IS66 family insertion sequence element accessory protein TnpB</fullName>
    </submittedName>
</protein>
<dbReference type="EMBL" id="JAMDMX010000022">
    <property type="protein sequence ID" value="MCY9692932.1"/>
    <property type="molecule type" value="Genomic_DNA"/>
</dbReference>
<dbReference type="Proteomes" id="UP001527099">
    <property type="component" value="Unassembled WGS sequence"/>
</dbReference>
<accession>A0ABT4G9R3</accession>
<comment type="caution">
    <text evidence="1">The sequence shown here is derived from an EMBL/GenBank/DDBJ whole genome shotgun (WGS) entry which is preliminary data.</text>
</comment>
<dbReference type="RefSeq" id="WP_029198723.1">
    <property type="nucleotide sequence ID" value="NZ_JAMDMW010000157.1"/>
</dbReference>
<sequence>MDKQQRLQEWTARITDFKTSGLTMAAWCQTHGQTTHQLKYWLRKLNEPSSSTSSSSNWLPLAINSPSAEFSSPSSPLTVRVGHVGIEVQAGFNPNLLREIVQALDLSC</sequence>
<evidence type="ECO:0000313" key="1">
    <source>
        <dbReference type="EMBL" id="MCY9692932.1"/>
    </source>
</evidence>
<evidence type="ECO:0000313" key="2">
    <source>
        <dbReference type="Proteomes" id="UP001527099"/>
    </source>
</evidence>
<reference evidence="1 2" key="1">
    <citation type="submission" date="2022-05" db="EMBL/GenBank/DDBJ databases">
        <title>Genome Sequencing of Bee-Associated Microbes.</title>
        <authorList>
            <person name="Dunlap C."/>
        </authorList>
    </citation>
    <scope>NUCLEOTIDE SEQUENCE [LARGE SCALE GENOMIC DNA]</scope>
    <source>
        <strain evidence="1 2">NRRL B-14421</strain>
    </source>
</reference>
<organism evidence="1 2">
    <name type="scientific">Paenibacillus alginolyticus</name>
    <dbReference type="NCBI Taxonomy" id="59839"/>
    <lineage>
        <taxon>Bacteria</taxon>
        <taxon>Bacillati</taxon>
        <taxon>Bacillota</taxon>
        <taxon>Bacilli</taxon>
        <taxon>Bacillales</taxon>
        <taxon>Paenibacillaceae</taxon>
        <taxon>Paenibacillus</taxon>
    </lineage>
</organism>
<name>A0ABT4G9R3_9BACL</name>